<feature type="region of interest" description="Disordered" evidence="2">
    <location>
        <begin position="476"/>
        <end position="509"/>
    </location>
</feature>
<name>A0AAN1CYN9_VIBNA</name>
<feature type="compositionally biased region" description="Basic and acidic residues" evidence="2">
    <location>
        <begin position="495"/>
        <end position="509"/>
    </location>
</feature>
<evidence type="ECO:0000313" key="5">
    <source>
        <dbReference type="Proteomes" id="UP000092741"/>
    </source>
</evidence>
<dbReference type="Gene3D" id="2.120.10.30">
    <property type="entry name" value="TolB, C-terminal domain"/>
    <property type="match status" value="2"/>
</dbReference>
<accession>A0AAN1CYN9</accession>
<dbReference type="KEGG" id="vna:PN96_18570"/>
<gene>
    <name evidence="4" type="ORF">BA890_22420</name>
</gene>
<dbReference type="AlphaFoldDB" id="A0AAN1CYN9"/>
<evidence type="ECO:0000256" key="1">
    <source>
        <dbReference type="ARBA" id="ARBA00009820"/>
    </source>
</evidence>
<keyword evidence="5" id="KW-1185">Reference proteome</keyword>
<dbReference type="InterPro" id="IPR011042">
    <property type="entry name" value="6-blade_b-propeller_TolB-like"/>
</dbReference>
<reference evidence="4 5" key="1">
    <citation type="submission" date="2016-07" db="EMBL/GenBank/DDBJ databases">
        <title>Developing Vibrio natriegens as a novel, fast-growing host for biotechnology.</title>
        <authorList>
            <person name="Weinstock M.T."/>
            <person name="Hesek E.D."/>
            <person name="Wilson C.M."/>
            <person name="Gibson D.G."/>
        </authorList>
    </citation>
    <scope>NUCLEOTIDE SEQUENCE [LARGE SCALE GENOMIC DNA]</scope>
    <source>
        <strain evidence="4 5">ATCC 14048</strain>
    </source>
</reference>
<dbReference type="GeneID" id="70914841"/>
<comment type="similarity">
    <text evidence="1">Belongs to the TolB family.</text>
</comment>
<dbReference type="SUPFAM" id="SSF82171">
    <property type="entry name" value="DPP6 N-terminal domain-like"/>
    <property type="match status" value="1"/>
</dbReference>
<dbReference type="Pfam" id="PF07676">
    <property type="entry name" value="PD40"/>
    <property type="match status" value="4"/>
</dbReference>
<evidence type="ECO:0000313" key="4">
    <source>
        <dbReference type="EMBL" id="ANQ15458.1"/>
    </source>
</evidence>
<dbReference type="InterPro" id="IPR011659">
    <property type="entry name" value="WD40"/>
</dbReference>
<dbReference type="RefSeq" id="WP_020334247.1">
    <property type="nucleotide sequence ID" value="NZ_ATFJ01000017.1"/>
</dbReference>
<protein>
    <submittedName>
        <fullName evidence="4">Uncharacterized protein</fullName>
    </submittedName>
</protein>
<dbReference type="PANTHER" id="PTHR36842">
    <property type="entry name" value="PROTEIN TOLB HOMOLOG"/>
    <property type="match status" value="1"/>
</dbReference>
<keyword evidence="3" id="KW-0732">Signal</keyword>
<feature type="chain" id="PRO_5043044308" evidence="3">
    <location>
        <begin position="32"/>
        <end position="509"/>
    </location>
</feature>
<dbReference type="Proteomes" id="UP000092741">
    <property type="component" value="Chromosome 2"/>
</dbReference>
<feature type="signal peptide" evidence="3">
    <location>
        <begin position="1"/>
        <end position="31"/>
    </location>
</feature>
<sequence>MSMQSMMNRLVRKAVLSAFLATLFASPQTLSGTPGSVVRISWNESGFPGRQYTYPFRAGVNHFSSDNRYVVFSSDASNLVDDENGGVSDIFVYDVFLDKIEIISRANAKEGVLGEQGNGASYFPSISADGRFVAFQSYATNFADGDSDTLADIFVYDRQMNSIELVSRSNIFNGVLGQKANKMSAMPVISANGRYVAFQSYANNLVASDTDNNWDIYVYDRQTKLIELVSKSGHLDERSVTKGNKFSTGAAISGDGRYIAFQSAADNLVDDVPDGKTHIYVFDRMTDTIELISRSSSTLGEDGEKANDSSAAVSISNDGRYIAFRSSASNLVNGLMDGYQQIFVYDRQQKQTELISRASSMNGELGELAVGHNYEPSISANGRYVSFRSHASNLIQGENSVYGHVFVYDRQTAMITLASASPEGTHADSGSLYSSINSDGNLVMFSSYAQNLAGPQPYRQVFIKQLLLSDFSKSSTDRTQVVDAPHNTDSDAISDDNKSSDENKDVPYS</sequence>
<evidence type="ECO:0000256" key="3">
    <source>
        <dbReference type="SAM" id="SignalP"/>
    </source>
</evidence>
<proteinExistence type="inferred from homology"/>
<evidence type="ECO:0000256" key="2">
    <source>
        <dbReference type="SAM" id="MobiDB-lite"/>
    </source>
</evidence>
<dbReference type="EMBL" id="CP016346">
    <property type="protein sequence ID" value="ANQ15458.1"/>
    <property type="molecule type" value="Genomic_DNA"/>
</dbReference>
<organism evidence="4 5">
    <name type="scientific">Vibrio natriegens NBRC 15636 = ATCC 14048 = DSM 759</name>
    <dbReference type="NCBI Taxonomy" id="1219067"/>
    <lineage>
        <taxon>Bacteria</taxon>
        <taxon>Pseudomonadati</taxon>
        <taxon>Pseudomonadota</taxon>
        <taxon>Gammaproteobacteria</taxon>
        <taxon>Vibrionales</taxon>
        <taxon>Vibrionaceae</taxon>
        <taxon>Vibrio</taxon>
    </lineage>
</organism>